<protein>
    <submittedName>
        <fullName evidence="1">Tubulin alpha chain</fullName>
    </submittedName>
</protein>
<dbReference type="AlphaFoldDB" id="L5M3Z2"/>
<dbReference type="Proteomes" id="UP000010556">
    <property type="component" value="Unassembled WGS sequence"/>
</dbReference>
<dbReference type="Gene3D" id="1.10.287.600">
    <property type="entry name" value="Helix hairpin bin"/>
    <property type="match status" value="1"/>
</dbReference>
<evidence type="ECO:0000313" key="2">
    <source>
        <dbReference type="Proteomes" id="UP000010556"/>
    </source>
</evidence>
<name>L5M3Z2_MYODS</name>
<reference evidence="2" key="1">
    <citation type="journal article" date="2013" name="Science">
        <title>Comparative analysis of bat genomes provides insight into the evolution of flight and immunity.</title>
        <authorList>
            <person name="Zhang G."/>
            <person name="Cowled C."/>
            <person name="Shi Z."/>
            <person name="Huang Z."/>
            <person name="Bishop-Lilly K.A."/>
            <person name="Fang X."/>
            <person name="Wynne J.W."/>
            <person name="Xiong Z."/>
            <person name="Baker M.L."/>
            <person name="Zhao W."/>
            <person name="Tachedjian M."/>
            <person name="Zhu Y."/>
            <person name="Zhou P."/>
            <person name="Jiang X."/>
            <person name="Ng J."/>
            <person name="Yang L."/>
            <person name="Wu L."/>
            <person name="Xiao J."/>
            <person name="Feng Y."/>
            <person name="Chen Y."/>
            <person name="Sun X."/>
            <person name="Zhang Y."/>
            <person name="Marsh G.A."/>
            <person name="Crameri G."/>
            <person name="Broder C.C."/>
            <person name="Frey K.G."/>
            <person name="Wang L.F."/>
            <person name="Wang J."/>
        </authorList>
    </citation>
    <scope>NUCLEOTIDE SEQUENCE [LARGE SCALE GENOMIC DNA]</scope>
</reference>
<dbReference type="InterPro" id="IPR023123">
    <property type="entry name" value="Tubulin_C"/>
</dbReference>
<proteinExistence type="predicted"/>
<evidence type="ECO:0000313" key="1">
    <source>
        <dbReference type="EMBL" id="ELK33022.1"/>
    </source>
</evidence>
<organism evidence="1 2">
    <name type="scientific">Myotis davidii</name>
    <name type="common">David's myotis</name>
    <dbReference type="NCBI Taxonomy" id="225400"/>
    <lineage>
        <taxon>Eukaryota</taxon>
        <taxon>Metazoa</taxon>
        <taxon>Chordata</taxon>
        <taxon>Craniata</taxon>
        <taxon>Vertebrata</taxon>
        <taxon>Euteleostomi</taxon>
        <taxon>Mammalia</taxon>
        <taxon>Eutheria</taxon>
        <taxon>Laurasiatheria</taxon>
        <taxon>Chiroptera</taxon>
        <taxon>Yangochiroptera</taxon>
        <taxon>Vespertilionidae</taxon>
        <taxon>Myotis</taxon>
    </lineage>
</organism>
<accession>L5M3Z2</accession>
<sequence>MEEGELSEAPEDMAALEKDYEKVGVDSVEGEGYVHQSDILSAATEVEEAPATTAALASHEPGFWLSGAPPVGVH</sequence>
<keyword evidence="2" id="KW-1185">Reference proteome</keyword>
<dbReference type="EMBL" id="KB104739">
    <property type="protein sequence ID" value="ELK33022.1"/>
    <property type="molecule type" value="Genomic_DNA"/>
</dbReference>
<gene>
    <name evidence="1" type="ORF">MDA_GLEAN10008009</name>
</gene>